<organism evidence="1 2">
    <name type="scientific">Candidatus Lloydbacteria bacterium RIFCSPHIGHO2_02_FULL_54_17</name>
    <dbReference type="NCBI Taxonomy" id="1798664"/>
    <lineage>
        <taxon>Bacteria</taxon>
        <taxon>Candidatus Lloydiibacteriota</taxon>
    </lineage>
</organism>
<evidence type="ECO:0000313" key="1">
    <source>
        <dbReference type="EMBL" id="OGZ10562.1"/>
    </source>
</evidence>
<dbReference type="STRING" id="1798664.A3C93_01970"/>
<gene>
    <name evidence="1" type="ORF">A3C93_01970</name>
</gene>
<sequence length="270" mass="31196">MNDTKPSPATLWYAYANEHATVPALVRRYAMSEKWVRLRLDQYTLPRFDPIPRTMVAIGDATWIGNTWMLVIRDPHAHENVYMREVFSETTSGYQEARHALEACGFTLTAFVGDGRIAVPWLFSDIPVQMCHFHQEQIVIRYTTLNPHLPAGVELLQLTRTLARTDKATFTSALADWCCRWDEFLKERTKDPESKRWHYTHKRLRSARESLRTHLPYLFTFEDHPELDIPNTTNSLDGSFNKAKAAIGIHAGLTHARKRKLVISLLTSFK</sequence>
<dbReference type="EMBL" id="MHLO01000050">
    <property type="protein sequence ID" value="OGZ10562.1"/>
    <property type="molecule type" value="Genomic_DNA"/>
</dbReference>
<accession>A0A1G2DAR2</accession>
<evidence type="ECO:0008006" key="3">
    <source>
        <dbReference type="Google" id="ProtNLM"/>
    </source>
</evidence>
<evidence type="ECO:0000313" key="2">
    <source>
        <dbReference type="Proteomes" id="UP000178636"/>
    </source>
</evidence>
<comment type="caution">
    <text evidence="1">The sequence shown here is derived from an EMBL/GenBank/DDBJ whole genome shotgun (WGS) entry which is preliminary data.</text>
</comment>
<reference evidence="1 2" key="1">
    <citation type="journal article" date="2016" name="Nat. Commun.">
        <title>Thousands of microbial genomes shed light on interconnected biogeochemical processes in an aquifer system.</title>
        <authorList>
            <person name="Anantharaman K."/>
            <person name="Brown C.T."/>
            <person name="Hug L.A."/>
            <person name="Sharon I."/>
            <person name="Castelle C.J."/>
            <person name="Probst A.J."/>
            <person name="Thomas B.C."/>
            <person name="Singh A."/>
            <person name="Wilkins M.J."/>
            <person name="Karaoz U."/>
            <person name="Brodie E.L."/>
            <person name="Williams K.H."/>
            <person name="Hubbard S.S."/>
            <person name="Banfield J.F."/>
        </authorList>
    </citation>
    <scope>NUCLEOTIDE SEQUENCE [LARGE SCALE GENOMIC DNA]</scope>
</reference>
<proteinExistence type="predicted"/>
<dbReference type="Proteomes" id="UP000178636">
    <property type="component" value="Unassembled WGS sequence"/>
</dbReference>
<protein>
    <recommendedName>
        <fullName evidence="3">MULE transposase domain-containing protein</fullName>
    </recommendedName>
</protein>
<name>A0A1G2DAR2_9BACT</name>
<dbReference type="AlphaFoldDB" id="A0A1G2DAR2"/>